<reference evidence="11" key="1">
    <citation type="journal article" name="DNA Res.">
        <title>The physiological potential of anammox bacteria as revealed by their core genome structure.</title>
        <authorList>
            <person name="Okubo T."/>
            <person name="Toyoda A."/>
            <person name="Fukuhara K."/>
            <person name="Uchiyama I."/>
            <person name="Harigaya Y."/>
            <person name="Kuroiwa M."/>
            <person name="Suzuki T."/>
            <person name="Murakami Y."/>
            <person name="Suwa Y."/>
            <person name="Takami H."/>
        </authorList>
    </citation>
    <scope>NUCLEOTIDE SEQUENCE</scope>
    <source>
        <strain evidence="11">317325-2</strain>
    </source>
</reference>
<dbReference type="EC" id="2.4.1.255" evidence="3"/>
<evidence type="ECO:0000256" key="4">
    <source>
        <dbReference type="ARBA" id="ARBA00022676"/>
    </source>
</evidence>
<comment type="pathway">
    <text evidence="1">Protein modification; protein glycosylation.</text>
</comment>
<evidence type="ECO:0000256" key="1">
    <source>
        <dbReference type="ARBA" id="ARBA00004922"/>
    </source>
</evidence>
<dbReference type="Pfam" id="PF13432">
    <property type="entry name" value="TPR_16"/>
    <property type="match status" value="2"/>
</dbReference>
<sequence length="769" mass="84988">MGKHRKGKRSTTPSAEDALTRARRLFQSGKAPEAARVAGEFLALNPDSSEALRIRGLALFHVGKTDEGLAELSRAVQLEPGSAQLQFDLGVALRLSGRTEESLAALTKSVDLAPDQPDFRAALGHVLIDVGRIEEAVSVLEPAVASHSKHCESLFHLANAYSPLGRRVEAVRLLRRCVAADPGYVQAWNNLGNLLLELGVVGEAVDSVEEAARLAPRSPVVLSNLGAALNQAGKFERAVAVLLMALGIPGGLSVSVYYALGNALKELKKTDEALAAYDRALQLDPEFADARGTKAKLLHDLSRMESARSALAGNSNPGLKLLRALQTPVIADSRDQMAEVRKRIVEEVREFAASGARIDDPLREVGMTNFYLAYHRDNEKPIQEEIVAAYLSACPELGFVAPHCEGGSRRSAGGRVRLGVISAFMRSHTIGKLYAPMLERLDREKIELVWVPLNSQRDEITESLRRRADEVAVVPLQWKAARDAIGALELDVAFFPEIGMDALTYYLAFSRFAPHQFMTWGHPSTPCLPHIDAFVSCDDMEREGSEVEYGEKLIRQPALNTCFLRPARPEAFWPRERFGLPNDKRLYVVPQTLFKLHPDFDDAMAEILRRDPEGLYVLIAGKYPSWDEQYLKRFERTAPDVADRVAFVPQMSLEGYLSLAKTADAVLDPFYFGGGNSSLEMFAVGCPVATLPGDLQRGRITLAQYRRMEYGELIASSPDEFVEIALRLANDGDFQADARRTLEERAELLYEDQRAVQQFEKYVVEVSTT</sequence>
<feature type="repeat" description="TPR" evidence="8">
    <location>
        <begin position="83"/>
        <end position="116"/>
    </location>
</feature>
<keyword evidence="6" id="KW-0677">Repeat</keyword>
<dbReference type="SUPFAM" id="SSF48452">
    <property type="entry name" value="TPR-like"/>
    <property type="match status" value="1"/>
</dbReference>
<keyword evidence="5" id="KW-0808">Transferase</keyword>
<feature type="domain" description="O-GlcNAc transferase C-terminal" evidence="10">
    <location>
        <begin position="575"/>
        <end position="741"/>
    </location>
</feature>
<dbReference type="PROSITE" id="PS50293">
    <property type="entry name" value="TPR_REGION"/>
    <property type="match status" value="1"/>
</dbReference>
<evidence type="ECO:0000256" key="9">
    <source>
        <dbReference type="SAM" id="Phobius"/>
    </source>
</evidence>
<protein>
    <recommendedName>
        <fullName evidence="3">protein O-GlcNAc transferase</fullName>
        <ecNumber evidence="3">2.4.1.255</ecNumber>
    </recommendedName>
</protein>
<evidence type="ECO:0000256" key="7">
    <source>
        <dbReference type="ARBA" id="ARBA00022803"/>
    </source>
</evidence>
<dbReference type="InterPro" id="IPR029489">
    <property type="entry name" value="OGT/SEC/SPY_C"/>
</dbReference>
<dbReference type="PANTHER" id="PTHR44366:SF1">
    <property type="entry name" value="UDP-N-ACETYLGLUCOSAMINE--PEPTIDE N-ACETYLGLUCOSAMINYLTRANSFERASE 110 KDA SUBUNIT"/>
    <property type="match status" value="1"/>
</dbReference>
<evidence type="ECO:0000313" key="12">
    <source>
        <dbReference type="Proteomes" id="UP000662873"/>
    </source>
</evidence>
<dbReference type="InterPro" id="IPR011990">
    <property type="entry name" value="TPR-like_helical_dom_sf"/>
</dbReference>
<feature type="repeat" description="TPR" evidence="8">
    <location>
        <begin position="254"/>
        <end position="287"/>
    </location>
</feature>
<feature type="repeat" description="TPR" evidence="8">
    <location>
        <begin position="185"/>
        <end position="218"/>
    </location>
</feature>
<dbReference type="KEGG" id="npy:NPRO_23150"/>
<dbReference type="UniPathway" id="UPA00378"/>
<dbReference type="InterPro" id="IPR037919">
    <property type="entry name" value="OGT"/>
</dbReference>
<dbReference type="Gene3D" id="3.40.50.11380">
    <property type="match status" value="1"/>
</dbReference>
<evidence type="ECO:0000313" key="11">
    <source>
        <dbReference type="EMBL" id="BBO24720.1"/>
    </source>
</evidence>
<dbReference type="EMBL" id="AP021858">
    <property type="protein sequence ID" value="BBO24720.1"/>
    <property type="molecule type" value="Genomic_DNA"/>
</dbReference>
<dbReference type="Pfam" id="PF13844">
    <property type="entry name" value="Glyco_transf_41"/>
    <property type="match status" value="1"/>
</dbReference>
<dbReference type="SUPFAM" id="SSF53756">
    <property type="entry name" value="UDP-Glycosyltransferase/glycogen phosphorylase"/>
    <property type="match status" value="1"/>
</dbReference>
<keyword evidence="9" id="KW-0472">Membrane</keyword>
<keyword evidence="7 8" id="KW-0802">TPR repeat</keyword>
<dbReference type="Gene3D" id="1.25.40.10">
    <property type="entry name" value="Tetratricopeptide repeat domain"/>
    <property type="match status" value="1"/>
</dbReference>
<keyword evidence="9" id="KW-0812">Transmembrane</keyword>
<feature type="transmembrane region" description="Helical" evidence="9">
    <location>
        <begin position="239"/>
        <end position="260"/>
    </location>
</feature>
<name>A0A809RB86_9BACT</name>
<keyword evidence="9" id="KW-1133">Transmembrane helix</keyword>
<feature type="repeat" description="TPR" evidence="8">
    <location>
        <begin position="49"/>
        <end position="82"/>
    </location>
</feature>
<evidence type="ECO:0000259" key="10">
    <source>
        <dbReference type="Pfam" id="PF13844"/>
    </source>
</evidence>
<evidence type="ECO:0000256" key="5">
    <source>
        <dbReference type="ARBA" id="ARBA00022679"/>
    </source>
</evidence>
<accession>A0A809RB86</accession>
<dbReference type="InterPro" id="IPR019734">
    <property type="entry name" value="TPR_rpt"/>
</dbReference>
<dbReference type="Pfam" id="PF00515">
    <property type="entry name" value="TPR_1"/>
    <property type="match status" value="1"/>
</dbReference>
<keyword evidence="4" id="KW-0328">Glycosyltransferase</keyword>
<dbReference type="PANTHER" id="PTHR44366">
    <property type="entry name" value="UDP-N-ACETYLGLUCOSAMINE--PEPTIDE N-ACETYLGLUCOSAMINYLTRANSFERASE 110 KDA SUBUNIT"/>
    <property type="match status" value="1"/>
</dbReference>
<dbReference type="Proteomes" id="UP000662873">
    <property type="component" value="Chromosome"/>
</dbReference>
<proteinExistence type="inferred from homology"/>
<evidence type="ECO:0000256" key="8">
    <source>
        <dbReference type="PROSITE-ProRule" id="PRU00339"/>
    </source>
</evidence>
<dbReference type="Gene3D" id="3.40.50.2000">
    <property type="entry name" value="Glycogen Phosphorylase B"/>
    <property type="match status" value="1"/>
</dbReference>
<organism evidence="11 12">
    <name type="scientific">Candidatus Nitrosymbiomonas proteolyticus</name>
    <dbReference type="NCBI Taxonomy" id="2608984"/>
    <lineage>
        <taxon>Bacteria</taxon>
        <taxon>Bacillati</taxon>
        <taxon>Armatimonadota</taxon>
        <taxon>Armatimonadota incertae sedis</taxon>
        <taxon>Candidatus Nitrosymbiomonas</taxon>
    </lineage>
</organism>
<evidence type="ECO:0000256" key="3">
    <source>
        <dbReference type="ARBA" id="ARBA00011970"/>
    </source>
</evidence>
<dbReference type="GO" id="GO:0097363">
    <property type="term" value="F:protein O-acetylglucosaminyltransferase activity"/>
    <property type="evidence" value="ECO:0007669"/>
    <property type="project" value="UniProtKB-EC"/>
</dbReference>
<gene>
    <name evidence="11" type="ORF">NPRO_23150</name>
</gene>
<dbReference type="PROSITE" id="PS50005">
    <property type="entry name" value="TPR"/>
    <property type="match status" value="4"/>
</dbReference>
<evidence type="ECO:0000256" key="2">
    <source>
        <dbReference type="ARBA" id="ARBA00005386"/>
    </source>
</evidence>
<dbReference type="GO" id="GO:0006493">
    <property type="term" value="P:protein O-linked glycosylation"/>
    <property type="evidence" value="ECO:0007669"/>
    <property type="project" value="InterPro"/>
</dbReference>
<evidence type="ECO:0000256" key="6">
    <source>
        <dbReference type="ARBA" id="ARBA00022737"/>
    </source>
</evidence>
<dbReference type="AlphaFoldDB" id="A0A809RB86"/>
<dbReference type="Pfam" id="PF14559">
    <property type="entry name" value="TPR_19"/>
    <property type="match status" value="1"/>
</dbReference>
<comment type="similarity">
    <text evidence="2">Belongs to the glycosyltransferase 41 family. O-GlcNAc transferase subfamily.</text>
</comment>
<dbReference type="SMART" id="SM00028">
    <property type="entry name" value="TPR"/>
    <property type="match status" value="7"/>
</dbReference>